<reference evidence="2" key="1">
    <citation type="journal article" date="2023" name="Mol. Phylogenet. Evol.">
        <title>Genome-scale phylogeny and comparative genomics of the fungal order Sordariales.</title>
        <authorList>
            <person name="Hensen N."/>
            <person name="Bonometti L."/>
            <person name="Westerberg I."/>
            <person name="Brannstrom I.O."/>
            <person name="Guillou S."/>
            <person name="Cros-Aarteil S."/>
            <person name="Calhoun S."/>
            <person name="Haridas S."/>
            <person name="Kuo A."/>
            <person name="Mondo S."/>
            <person name="Pangilinan J."/>
            <person name="Riley R."/>
            <person name="LaButti K."/>
            <person name="Andreopoulos B."/>
            <person name="Lipzen A."/>
            <person name="Chen C."/>
            <person name="Yan M."/>
            <person name="Daum C."/>
            <person name="Ng V."/>
            <person name="Clum A."/>
            <person name="Steindorff A."/>
            <person name="Ohm R.A."/>
            <person name="Martin F."/>
            <person name="Silar P."/>
            <person name="Natvig D.O."/>
            <person name="Lalanne C."/>
            <person name="Gautier V."/>
            <person name="Ament-Velasquez S.L."/>
            <person name="Kruys A."/>
            <person name="Hutchinson M.I."/>
            <person name="Powell A.J."/>
            <person name="Barry K."/>
            <person name="Miller A.N."/>
            <person name="Grigoriev I.V."/>
            <person name="Debuchy R."/>
            <person name="Gladieux P."/>
            <person name="Hiltunen Thoren M."/>
            <person name="Johannesson H."/>
        </authorList>
    </citation>
    <scope>NUCLEOTIDE SEQUENCE [LARGE SCALE GENOMIC DNA]</scope>
    <source>
        <strain evidence="2">CBS 284.82</strain>
    </source>
</reference>
<dbReference type="Proteomes" id="UP001303115">
    <property type="component" value="Unassembled WGS sequence"/>
</dbReference>
<proteinExistence type="predicted"/>
<organism evidence="1 2">
    <name type="scientific">Parachaetomium inaequale</name>
    <dbReference type="NCBI Taxonomy" id="2588326"/>
    <lineage>
        <taxon>Eukaryota</taxon>
        <taxon>Fungi</taxon>
        <taxon>Dikarya</taxon>
        <taxon>Ascomycota</taxon>
        <taxon>Pezizomycotina</taxon>
        <taxon>Sordariomycetes</taxon>
        <taxon>Sordariomycetidae</taxon>
        <taxon>Sordariales</taxon>
        <taxon>Chaetomiaceae</taxon>
        <taxon>Parachaetomium</taxon>
    </lineage>
</organism>
<dbReference type="AlphaFoldDB" id="A0AAN6P5R6"/>
<name>A0AAN6P5R6_9PEZI</name>
<keyword evidence="2" id="KW-1185">Reference proteome</keyword>
<dbReference type="EMBL" id="MU854933">
    <property type="protein sequence ID" value="KAK4031250.1"/>
    <property type="molecule type" value="Genomic_DNA"/>
</dbReference>
<gene>
    <name evidence="1" type="ORF">C8A01DRAFT_21503</name>
</gene>
<evidence type="ECO:0000313" key="1">
    <source>
        <dbReference type="EMBL" id="KAK4031250.1"/>
    </source>
</evidence>
<accession>A0AAN6P5R6</accession>
<evidence type="ECO:0000313" key="2">
    <source>
        <dbReference type="Proteomes" id="UP001303115"/>
    </source>
</evidence>
<protein>
    <submittedName>
        <fullName evidence="1">Uncharacterized protein</fullName>
    </submittedName>
</protein>
<feature type="non-terminal residue" evidence="1">
    <location>
        <position position="1"/>
    </location>
</feature>
<comment type="caution">
    <text evidence="1">The sequence shown here is derived from an EMBL/GenBank/DDBJ whole genome shotgun (WGS) entry which is preliminary data.</text>
</comment>
<sequence>PALFACPPHRTWDSVETLLDDTNVVAKDLGFCIVKRRASNYDNHHKPKRYDLVCAEGREAVSRGTWKRPNRETCPWRAKAVRFADIDEWHFTVMMPSHCHAPDPVNSG</sequence>